<dbReference type="GO" id="GO:0006310">
    <property type="term" value="P:DNA recombination"/>
    <property type="evidence" value="ECO:0007669"/>
    <property type="project" value="UniProtKB-KW"/>
</dbReference>
<reference evidence="9 10" key="2">
    <citation type="submission" date="2020-08" db="EMBL/GenBank/DDBJ databases">
        <authorList>
            <person name="Ueki A."/>
            <person name="Tonouchi A."/>
        </authorList>
    </citation>
    <scope>NUCLEOTIDE SEQUENCE [LARGE SCALE GENOMIC DNA]</scope>
    <source>
        <strain evidence="9 10">CTTW</strain>
    </source>
</reference>
<dbReference type="PROSITE" id="PS51898">
    <property type="entry name" value="TYR_RECOMBINASE"/>
    <property type="match status" value="1"/>
</dbReference>
<dbReference type="GO" id="GO:0003677">
    <property type="term" value="F:DNA binding"/>
    <property type="evidence" value="ECO:0007669"/>
    <property type="project" value="UniProtKB-UniRule"/>
</dbReference>
<evidence type="ECO:0000313" key="9">
    <source>
        <dbReference type="EMBL" id="BCK01649.1"/>
    </source>
</evidence>
<dbReference type="Gene3D" id="1.10.150.130">
    <property type="match status" value="1"/>
</dbReference>
<dbReference type="EMBL" id="AP023368">
    <property type="protein sequence ID" value="BCK01649.1"/>
    <property type="molecule type" value="Genomic_DNA"/>
</dbReference>
<feature type="domain" description="Tyr recombinase" evidence="7">
    <location>
        <begin position="171"/>
        <end position="393"/>
    </location>
</feature>
<evidence type="ECO:0000259" key="8">
    <source>
        <dbReference type="PROSITE" id="PS51900"/>
    </source>
</evidence>
<accession>A0A7M3SAN1</accession>
<comment type="function">
    <text evidence="1">Site-specific tyrosine recombinase, which acts by catalyzing the cutting and rejoining of the recombining DNA molecules.</text>
</comment>
<dbReference type="InterPro" id="IPR002104">
    <property type="entry name" value="Integrase_catalytic"/>
</dbReference>
<name>A0A7M3SAN1_9FIRM</name>
<dbReference type="RefSeq" id="WP_185257191.1">
    <property type="nucleotide sequence ID" value="NZ_AP023368.1"/>
</dbReference>
<sequence length="407" mass="47588">MEGHVRKRGEKWYYSFESASVDGKRKRIERVGGRTKKEAEAALRIALQEYNNAGLFFEPKQISIADYMEYWMNNYVKIECKPNTQRIYGDIINRHIDPYLGQFKLNAITAQVLQQHMNQLYAKGLSKNYLSNILGVLSGAFHYAVEPGQFIKENPMVYVKMPKCAFKKVETDHKVITAKEFNSIIDRFPYGSQYYIILMICFYTGLRISECTGLSWDRIDLEGRKITIDRIIVKHADKKWYLETPKTYSSYRTVPIGDKLLDSLKKHRKWQLENRIKYGEFYKQYYFSKSNMIYGYDNSIEYKTTDEIVDFLCTQDNGTLVNPDLSRYCSRVINYDLGIQFNFHSLRHTHATILIESGANMKDVQQRLGHSRLATTMDTYVKATEKMSLETVDIFEKAVNLDLPTKK</sequence>
<dbReference type="GO" id="GO:0015074">
    <property type="term" value="P:DNA integration"/>
    <property type="evidence" value="ECO:0007669"/>
    <property type="project" value="UniProtKB-KW"/>
</dbReference>
<evidence type="ECO:0000259" key="7">
    <source>
        <dbReference type="PROSITE" id="PS51898"/>
    </source>
</evidence>
<dbReference type="InterPro" id="IPR028259">
    <property type="entry name" value="AP2-like_int_N"/>
</dbReference>
<dbReference type="InterPro" id="IPR010998">
    <property type="entry name" value="Integrase_recombinase_N"/>
</dbReference>
<dbReference type="KEGG" id="acht:bsdcttw_46890"/>
<dbReference type="Pfam" id="PF14657">
    <property type="entry name" value="Arm-DNA-bind_4"/>
    <property type="match status" value="1"/>
</dbReference>
<dbReference type="InterPro" id="IPR050090">
    <property type="entry name" value="Tyrosine_recombinase_XerCD"/>
</dbReference>
<comment type="similarity">
    <text evidence="2">Belongs to the 'phage' integrase family.</text>
</comment>
<dbReference type="Pfam" id="PF00589">
    <property type="entry name" value="Phage_integrase"/>
    <property type="match status" value="1"/>
</dbReference>
<proteinExistence type="inferred from homology"/>
<dbReference type="InterPro" id="IPR044068">
    <property type="entry name" value="CB"/>
</dbReference>
<dbReference type="PANTHER" id="PTHR30349:SF64">
    <property type="entry name" value="PROPHAGE INTEGRASE INTD-RELATED"/>
    <property type="match status" value="1"/>
</dbReference>
<evidence type="ECO:0000256" key="1">
    <source>
        <dbReference type="ARBA" id="ARBA00003283"/>
    </source>
</evidence>
<dbReference type="AlphaFoldDB" id="A0A7M3SAN1"/>
<protein>
    <submittedName>
        <fullName evidence="9">Site-specific integrase</fullName>
    </submittedName>
</protein>
<gene>
    <name evidence="9" type="ORF">bsdcttw_46890</name>
</gene>
<dbReference type="InterPro" id="IPR011010">
    <property type="entry name" value="DNA_brk_join_enz"/>
</dbReference>
<dbReference type="Proteomes" id="UP000515703">
    <property type="component" value="Chromosome"/>
</dbReference>
<dbReference type="Pfam" id="PF14659">
    <property type="entry name" value="Phage_int_SAM_3"/>
    <property type="match status" value="1"/>
</dbReference>
<evidence type="ECO:0000256" key="2">
    <source>
        <dbReference type="ARBA" id="ARBA00008857"/>
    </source>
</evidence>
<dbReference type="InterPro" id="IPR013762">
    <property type="entry name" value="Integrase-like_cat_sf"/>
</dbReference>
<evidence type="ECO:0000256" key="5">
    <source>
        <dbReference type="ARBA" id="ARBA00023172"/>
    </source>
</evidence>
<dbReference type="SUPFAM" id="SSF56349">
    <property type="entry name" value="DNA breaking-rejoining enzymes"/>
    <property type="match status" value="1"/>
</dbReference>
<dbReference type="CDD" id="cd01189">
    <property type="entry name" value="INT_ICEBs1_C_like"/>
    <property type="match status" value="1"/>
</dbReference>
<keyword evidence="5" id="KW-0233">DNA recombination</keyword>
<evidence type="ECO:0000256" key="4">
    <source>
        <dbReference type="ARBA" id="ARBA00023125"/>
    </source>
</evidence>
<dbReference type="PANTHER" id="PTHR30349">
    <property type="entry name" value="PHAGE INTEGRASE-RELATED"/>
    <property type="match status" value="1"/>
</dbReference>
<evidence type="ECO:0000256" key="6">
    <source>
        <dbReference type="PROSITE-ProRule" id="PRU01248"/>
    </source>
</evidence>
<keyword evidence="3" id="KW-0229">DNA integration</keyword>
<dbReference type="Gene3D" id="1.10.443.10">
    <property type="entry name" value="Intergrase catalytic core"/>
    <property type="match status" value="1"/>
</dbReference>
<keyword evidence="10" id="KW-1185">Reference proteome</keyword>
<dbReference type="InterPro" id="IPR004107">
    <property type="entry name" value="Integrase_SAM-like_N"/>
</dbReference>
<feature type="domain" description="Core-binding (CB)" evidence="8">
    <location>
        <begin position="66"/>
        <end position="145"/>
    </location>
</feature>
<evidence type="ECO:0000313" key="10">
    <source>
        <dbReference type="Proteomes" id="UP000515703"/>
    </source>
</evidence>
<keyword evidence="4 6" id="KW-0238">DNA-binding</keyword>
<evidence type="ECO:0000256" key="3">
    <source>
        <dbReference type="ARBA" id="ARBA00022908"/>
    </source>
</evidence>
<organism evidence="9 10">
    <name type="scientific">Anaerocolumna chitinilytica</name>
    <dbReference type="NCBI Taxonomy" id="1727145"/>
    <lineage>
        <taxon>Bacteria</taxon>
        <taxon>Bacillati</taxon>
        <taxon>Bacillota</taxon>
        <taxon>Clostridia</taxon>
        <taxon>Lachnospirales</taxon>
        <taxon>Lachnospiraceae</taxon>
        <taxon>Anaerocolumna</taxon>
    </lineage>
</organism>
<reference evidence="9 10" key="1">
    <citation type="submission" date="2020-08" db="EMBL/GenBank/DDBJ databases">
        <title>Draft genome sequencing of an Anaerocolumna strain isolated from anoxic soil subjected to BSD treatment.</title>
        <authorList>
            <person name="Uek A."/>
            <person name="Tonouchi A."/>
        </authorList>
    </citation>
    <scope>NUCLEOTIDE SEQUENCE [LARGE SCALE GENOMIC DNA]</scope>
    <source>
        <strain evidence="9 10">CTTW</strain>
    </source>
</reference>
<dbReference type="PROSITE" id="PS51900">
    <property type="entry name" value="CB"/>
    <property type="match status" value="1"/>
</dbReference>